<feature type="signal peptide" evidence="1">
    <location>
        <begin position="1"/>
        <end position="25"/>
    </location>
</feature>
<gene>
    <name evidence="2" type="ORF">GO988_19760</name>
</gene>
<dbReference type="PROSITE" id="PS51257">
    <property type="entry name" value="PROKAR_LIPOPROTEIN"/>
    <property type="match status" value="1"/>
</dbReference>
<reference evidence="2 3" key="1">
    <citation type="submission" date="2019-12" db="EMBL/GenBank/DDBJ databases">
        <title>Hymenobacter sp. HMF4947 Genome sequencing and assembly.</title>
        <authorList>
            <person name="Kang H."/>
            <person name="Cha I."/>
            <person name="Kim H."/>
            <person name="Joh K."/>
        </authorList>
    </citation>
    <scope>NUCLEOTIDE SEQUENCE [LARGE SCALE GENOMIC DNA]</scope>
    <source>
        <strain evidence="2 3">HMF4947</strain>
    </source>
</reference>
<organism evidence="2 3">
    <name type="scientific">Hymenobacter ginkgonis</name>
    <dbReference type="NCBI Taxonomy" id="2682976"/>
    <lineage>
        <taxon>Bacteria</taxon>
        <taxon>Pseudomonadati</taxon>
        <taxon>Bacteroidota</taxon>
        <taxon>Cytophagia</taxon>
        <taxon>Cytophagales</taxon>
        <taxon>Hymenobacteraceae</taxon>
        <taxon>Hymenobacter</taxon>
    </lineage>
</organism>
<dbReference type="EMBL" id="WQKZ01000005">
    <property type="protein sequence ID" value="MVN78574.1"/>
    <property type="molecule type" value="Genomic_DNA"/>
</dbReference>
<proteinExistence type="predicted"/>
<dbReference type="AlphaFoldDB" id="A0A7K1TJJ9"/>
<protein>
    <recommendedName>
        <fullName evidence="4">Outer membrane protein beta-barrel domain-containing protein</fullName>
    </recommendedName>
</protein>
<comment type="caution">
    <text evidence="2">The sequence shown here is derived from an EMBL/GenBank/DDBJ whole genome shotgun (WGS) entry which is preliminary data.</text>
</comment>
<keyword evidence="1" id="KW-0732">Signal</keyword>
<sequence length="263" mass="28807">MKSFYVAVRLLLPLSALLTSCAVYVPTVPCTPLLRSKSEVEITAALRLSSLEADVAWSPAPHVLLAGEMALQRTGGQDSRNGPTGPVVTADYSGHHFQGGVGLGTYWLLGERQQFYLGALSGVGVAKADLYDQTGEFFAIILPIFGPAVPVHYQANYWRYYGQLYAAQQASPKVTYGFSFRTTVVNYREVLRDGQPVSYSPAQVFYEPHAFLRYGQGVVQGVTTFGYSFPGTPSLEAEQLLTPTTWLISLGIVFRPTSLRHKN</sequence>
<keyword evidence="3" id="KW-1185">Reference proteome</keyword>
<dbReference type="RefSeq" id="WP_157568806.1">
    <property type="nucleotide sequence ID" value="NZ_WQKZ01000005.1"/>
</dbReference>
<feature type="chain" id="PRO_5029800860" description="Outer membrane protein beta-barrel domain-containing protein" evidence="1">
    <location>
        <begin position="26"/>
        <end position="263"/>
    </location>
</feature>
<dbReference type="Proteomes" id="UP000441336">
    <property type="component" value="Unassembled WGS sequence"/>
</dbReference>
<evidence type="ECO:0000313" key="2">
    <source>
        <dbReference type="EMBL" id="MVN78574.1"/>
    </source>
</evidence>
<evidence type="ECO:0000256" key="1">
    <source>
        <dbReference type="SAM" id="SignalP"/>
    </source>
</evidence>
<name>A0A7K1TJJ9_9BACT</name>
<evidence type="ECO:0000313" key="3">
    <source>
        <dbReference type="Proteomes" id="UP000441336"/>
    </source>
</evidence>
<evidence type="ECO:0008006" key="4">
    <source>
        <dbReference type="Google" id="ProtNLM"/>
    </source>
</evidence>
<accession>A0A7K1TJJ9</accession>